<keyword evidence="2" id="KW-1185">Reference proteome</keyword>
<protein>
    <submittedName>
        <fullName evidence="1">Uncharacterized protein</fullName>
    </submittedName>
</protein>
<reference evidence="1 2" key="1">
    <citation type="submission" date="2016-11" db="EMBL/GenBank/DDBJ databases">
        <title>Comparative genomics of Bartonella apis.</title>
        <authorList>
            <person name="Engel P."/>
        </authorList>
    </citation>
    <scope>NUCLEOTIDE SEQUENCE [LARGE SCALE GENOMIC DNA]</scope>
    <source>
        <strain evidence="1 2">BBC0122</strain>
    </source>
</reference>
<evidence type="ECO:0000313" key="2">
    <source>
        <dbReference type="Proteomes" id="UP000189632"/>
    </source>
</evidence>
<evidence type="ECO:0000313" key="1">
    <source>
        <dbReference type="EMBL" id="AQT46529.1"/>
    </source>
</evidence>
<name>A0A1U9MFP8_9HYPH</name>
<dbReference type="AlphaFoldDB" id="A0A1U9MFP8"/>
<gene>
    <name evidence="1" type="ORF">BBC0122_003950</name>
</gene>
<accession>A0A1U9MFP8</accession>
<dbReference type="EMBL" id="CP015625">
    <property type="protein sequence ID" value="AQT46529.1"/>
    <property type="molecule type" value="Genomic_DNA"/>
</dbReference>
<dbReference type="Proteomes" id="UP000189632">
    <property type="component" value="Chromosome"/>
</dbReference>
<proteinExistence type="predicted"/>
<organism evidence="1 2">
    <name type="scientific">Bartonella choladocola</name>
    <dbReference type="NCBI Taxonomy" id="2750995"/>
    <lineage>
        <taxon>Bacteria</taxon>
        <taxon>Pseudomonadati</taxon>
        <taxon>Pseudomonadota</taxon>
        <taxon>Alphaproteobacteria</taxon>
        <taxon>Hyphomicrobiales</taxon>
        <taxon>Bartonellaceae</taxon>
        <taxon>Bartonella</taxon>
    </lineage>
</organism>
<sequence>MNVFVKTNGEKHDLWRAVHHNGKILEYYVLKKMSQEICQVIHWEIAEKSRLADEFCYR</sequence>
<dbReference type="KEGG" id="bapi:BBC0122_003950"/>